<dbReference type="GO" id="GO:0033202">
    <property type="term" value="C:DNA helicase complex"/>
    <property type="evidence" value="ECO:0007669"/>
    <property type="project" value="TreeGrafter"/>
</dbReference>
<name>A0A1G9Z618_9FIRM</name>
<comment type="catalytic activity">
    <reaction evidence="12 13">
        <text>ATP + H2O = ADP + phosphate + H(+)</text>
        <dbReference type="Rhea" id="RHEA:13065"/>
        <dbReference type="ChEBI" id="CHEBI:15377"/>
        <dbReference type="ChEBI" id="CHEBI:15378"/>
        <dbReference type="ChEBI" id="CHEBI:30616"/>
        <dbReference type="ChEBI" id="CHEBI:43474"/>
        <dbReference type="ChEBI" id="CHEBI:456216"/>
        <dbReference type="EC" id="5.6.2.4"/>
    </reaction>
</comment>
<dbReference type="InterPro" id="IPR014152">
    <property type="entry name" value="AddA"/>
</dbReference>
<dbReference type="EC" id="5.6.2.4" evidence="13"/>
<dbReference type="GO" id="GO:0016887">
    <property type="term" value="F:ATP hydrolysis activity"/>
    <property type="evidence" value="ECO:0007669"/>
    <property type="project" value="RHEA"/>
</dbReference>
<feature type="binding site" evidence="14">
    <location>
        <begin position="22"/>
        <end position="29"/>
    </location>
    <ligand>
        <name>ATP</name>
        <dbReference type="ChEBI" id="CHEBI:30616"/>
    </ligand>
</feature>
<evidence type="ECO:0000256" key="5">
    <source>
        <dbReference type="ARBA" id="ARBA00022806"/>
    </source>
</evidence>
<evidence type="ECO:0000256" key="3">
    <source>
        <dbReference type="ARBA" id="ARBA00022763"/>
    </source>
</evidence>
<comment type="subunit">
    <text evidence="13">Heterodimer of AddA and AddB/RexB.</text>
</comment>
<dbReference type="RefSeq" id="WP_092074831.1">
    <property type="nucleotide sequence ID" value="NZ_FNHB01000013.1"/>
</dbReference>
<organism evidence="17 18">
    <name type="scientific">Dendrosporobacter quercicolus</name>
    <dbReference type="NCBI Taxonomy" id="146817"/>
    <lineage>
        <taxon>Bacteria</taxon>
        <taxon>Bacillati</taxon>
        <taxon>Bacillota</taxon>
        <taxon>Negativicutes</taxon>
        <taxon>Selenomonadales</taxon>
        <taxon>Sporomusaceae</taxon>
        <taxon>Dendrosporobacter</taxon>
    </lineage>
</organism>
<keyword evidence="1 13" id="KW-0540">Nuclease</keyword>
<keyword evidence="5 13" id="KW-0347">Helicase</keyword>
<dbReference type="SUPFAM" id="SSF52980">
    <property type="entry name" value="Restriction endonuclease-like"/>
    <property type="match status" value="1"/>
</dbReference>
<dbReference type="AlphaFoldDB" id="A0A1G9Z618"/>
<dbReference type="GO" id="GO:0043138">
    <property type="term" value="F:3'-5' DNA helicase activity"/>
    <property type="evidence" value="ECO:0007669"/>
    <property type="project" value="UniProtKB-UniRule"/>
</dbReference>
<evidence type="ECO:0000256" key="9">
    <source>
        <dbReference type="ARBA" id="ARBA00023204"/>
    </source>
</evidence>
<evidence type="ECO:0000256" key="2">
    <source>
        <dbReference type="ARBA" id="ARBA00022741"/>
    </source>
</evidence>
<keyword evidence="9 13" id="KW-0234">DNA repair</keyword>
<dbReference type="FunFam" id="3.40.50.300:FF:001236">
    <property type="entry name" value="ATP-dependent helicase/nuclease subunit A"/>
    <property type="match status" value="1"/>
</dbReference>
<evidence type="ECO:0000256" key="11">
    <source>
        <dbReference type="ARBA" id="ARBA00034617"/>
    </source>
</evidence>
<comment type="catalytic activity">
    <reaction evidence="11 13">
        <text>Couples ATP hydrolysis with the unwinding of duplex DNA by translocating in the 3'-5' direction.</text>
        <dbReference type="EC" id="5.6.2.4"/>
    </reaction>
</comment>
<dbReference type="HAMAP" id="MF_01451">
    <property type="entry name" value="AddA"/>
    <property type="match status" value="1"/>
</dbReference>
<dbReference type="Pfam" id="PF00580">
    <property type="entry name" value="UvrD-helicase"/>
    <property type="match status" value="1"/>
</dbReference>
<evidence type="ECO:0000256" key="12">
    <source>
        <dbReference type="ARBA" id="ARBA00048988"/>
    </source>
</evidence>
<accession>A0A1G9Z618</accession>
<keyword evidence="18" id="KW-1185">Reference proteome</keyword>
<comment type="function">
    <text evidence="13">The heterodimer acts as both an ATP-dependent DNA helicase and an ATP-dependent, dual-direction single-stranded exonuclease. Recognizes the chi site generating a DNA molecule suitable for the initiation of homologous recombination. The AddA nuclease domain is required for chi fragment generation; this subunit has the helicase and 3' -&gt; 5' nuclease activities.</text>
</comment>
<dbReference type="EMBL" id="FNHB01000013">
    <property type="protein sequence ID" value="SDN16033.1"/>
    <property type="molecule type" value="Genomic_DNA"/>
</dbReference>
<evidence type="ECO:0000313" key="18">
    <source>
        <dbReference type="Proteomes" id="UP000214880"/>
    </source>
</evidence>
<dbReference type="PANTHER" id="PTHR11070">
    <property type="entry name" value="UVRD / RECB / PCRA DNA HELICASE FAMILY MEMBER"/>
    <property type="match status" value="1"/>
</dbReference>
<dbReference type="GO" id="GO:0000724">
    <property type="term" value="P:double-strand break repair via homologous recombination"/>
    <property type="evidence" value="ECO:0007669"/>
    <property type="project" value="UniProtKB-UniRule"/>
</dbReference>
<evidence type="ECO:0000313" key="17">
    <source>
        <dbReference type="EMBL" id="SDN16033.1"/>
    </source>
</evidence>
<dbReference type="PROSITE" id="PS51217">
    <property type="entry name" value="UVRD_HELICASE_CTER"/>
    <property type="match status" value="1"/>
</dbReference>
<keyword evidence="4 13" id="KW-0378">Hydrolase</keyword>
<proteinExistence type="inferred from homology"/>
<evidence type="ECO:0000256" key="13">
    <source>
        <dbReference type="HAMAP-Rule" id="MF_01451"/>
    </source>
</evidence>
<feature type="domain" description="UvrD-like helicase C-terminal" evidence="16">
    <location>
        <begin position="511"/>
        <end position="808"/>
    </location>
</feature>
<dbReference type="InterPro" id="IPR014016">
    <property type="entry name" value="UvrD-like_ATP-bd"/>
</dbReference>
<dbReference type="PANTHER" id="PTHR11070:SF48">
    <property type="entry name" value="ATP-DEPENDENT HELICASE_NUCLEASE SUBUNIT A"/>
    <property type="match status" value="1"/>
</dbReference>
<evidence type="ECO:0000256" key="6">
    <source>
        <dbReference type="ARBA" id="ARBA00022839"/>
    </source>
</evidence>
<keyword evidence="10 13" id="KW-0413">Isomerase</keyword>
<evidence type="ECO:0000256" key="8">
    <source>
        <dbReference type="ARBA" id="ARBA00023125"/>
    </source>
</evidence>
<dbReference type="Proteomes" id="UP000214880">
    <property type="component" value="Unassembled WGS sequence"/>
</dbReference>
<dbReference type="InterPro" id="IPR014017">
    <property type="entry name" value="DNA_helicase_UvrD-like_C"/>
</dbReference>
<dbReference type="PROSITE" id="PS51198">
    <property type="entry name" value="UVRD_HELICASE_ATP_BIND"/>
    <property type="match status" value="1"/>
</dbReference>
<keyword evidence="3 13" id="KW-0227">DNA damage</keyword>
<dbReference type="Pfam" id="PF12705">
    <property type="entry name" value="PDDEXK_1"/>
    <property type="match status" value="1"/>
</dbReference>
<dbReference type="Gene3D" id="3.90.320.10">
    <property type="match status" value="1"/>
</dbReference>
<feature type="domain" description="UvrD-like helicase ATP-binding" evidence="15">
    <location>
        <begin position="1"/>
        <end position="470"/>
    </location>
</feature>
<evidence type="ECO:0000259" key="15">
    <source>
        <dbReference type="PROSITE" id="PS51198"/>
    </source>
</evidence>
<keyword evidence="6 13" id="KW-0269">Exonuclease</keyword>
<dbReference type="GO" id="GO:0003690">
    <property type="term" value="F:double-stranded DNA binding"/>
    <property type="evidence" value="ECO:0007669"/>
    <property type="project" value="UniProtKB-UniRule"/>
</dbReference>
<evidence type="ECO:0000256" key="10">
    <source>
        <dbReference type="ARBA" id="ARBA00023235"/>
    </source>
</evidence>
<evidence type="ECO:0000256" key="7">
    <source>
        <dbReference type="ARBA" id="ARBA00022840"/>
    </source>
</evidence>
<dbReference type="Pfam" id="PF13361">
    <property type="entry name" value="UvrD_C"/>
    <property type="match status" value="1"/>
</dbReference>
<keyword evidence="8 13" id="KW-0238">DNA-binding</keyword>
<gene>
    <name evidence="13" type="primary">addA</name>
    <name evidence="17" type="ORF">SAMN04488502_11331</name>
</gene>
<evidence type="ECO:0000256" key="14">
    <source>
        <dbReference type="PROSITE-ProRule" id="PRU00560"/>
    </source>
</evidence>
<dbReference type="NCBIfam" id="TIGR02785">
    <property type="entry name" value="addA_Gpos"/>
    <property type="match status" value="1"/>
</dbReference>
<dbReference type="SUPFAM" id="SSF52540">
    <property type="entry name" value="P-loop containing nucleoside triphosphate hydrolases"/>
    <property type="match status" value="1"/>
</dbReference>
<evidence type="ECO:0000256" key="4">
    <source>
        <dbReference type="ARBA" id="ARBA00022801"/>
    </source>
</evidence>
<dbReference type="GO" id="GO:0005524">
    <property type="term" value="F:ATP binding"/>
    <property type="evidence" value="ECO:0007669"/>
    <property type="project" value="UniProtKB-UniRule"/>
</dbReference>
<comment type="similarity">
    <text evidence="13">Belongs to the helicase family. AddA subfamily.</text>
</comment>
<dbReference type="OrthoDB" id="9810135at2"/>
<evidence type="ECO:0000259" key="16">
    <source>
        <dbReference type="PROSITE" id="PS51217"/>
    </source>
</evidence>
<dbReference type="EC" id="3.1.-.-" evidence="13"/>
<sequence>MSWSDEQLQAIELRGKNLLVAAAAGSGKTSVLVERIVRRVTDEQEPVDVDKLLVVTFTNAAAAEMRERVGGALTQALKINPGSRHLERQLVLLNTASICTIHAFCQTLVRQNFHLLDLDPNFRIAGEPELNLLKADVLESLFEQKYTDGDPAFLEFIAHYGEDHSDQALYDLILGLYSFSRSHPWPEHWLRQLAQAFSVPAAAGIEDTPWPALILDKIALELEQAGQVLAKLRRECLLPGNPEVYQEVLQSDQDLVDELIAAAACSWEQLNQALACCTFAKLPSVRGIDEAVKKYFQKGRQAVKDKVSEFQQLYFDRPAAELLEDLRLTAPVVAELGELVSRFAEGFSKAKAVRGLVDFNDLEHFCLQILLEAESSPDQARPSAVALACRNKYAEIMVDEYQDTNGVQETILALLTKPDRPNAFFVGDVKQSIYRFRLAEPELFLAKYRQYPLCPETCARVDLTRNFRSRPGVLQAVNFLFSQLMTPRVAELEYGLAERLNPGAAYPASSGRTLDGPAEVWLVDRDRPVEAEAESDTGEEAAGLEPALPEPGGFELEARLIAARINDLMAGGYVAFDKELKQYRPLAWRDMVILLRSVKNKANILLETLRQANIPVYAEIDSGYFREIEVQVMLALLSIIDNPRQDIPLAGVLRSPVVGLSPVELTTIRLSRQGTDLWSAVSTAACAGIQNAEQAELQRKLAKFIAQLTEWRSFSRRKGVPELIWQLYRDTGYYDYVGGTPGGVLRQANLRALYNRARQYETTNFRGLFRFLRFIERLRNKGTDLAVARALGESEDVVRVMSIHKSKGLEFPVVFLADLGKPINLADSKALILTHKKLGVGPYVTNPELRFRYPTLARQGIAYKLSMETKAEELRVLYVALTRAREKIILVGSTVKVAQKAVAWCQTAGYGPLLLPDALIAGAKSYLDWLVPAVARHADGQVLRDYTADCGPPAEGLANDASRWSIRICPAAELGASGAQTPVSAPLLDQVKAFAPVPAGEESEWVERRLGWQYAHYEAVGKPAKLSVSEIKRRFELLDRDSGQRLFEQRPLFARPRFLQQTGKLTPAEYGTVIHTVMQHIEPGADLSEAGLAGQLQAMIERELLTPEQAAEADLAGVRKFFASELGRRICRSPKVRRELPFSFMLPAARFYPELADSGETIFVQGIIDMLFDEPDGLVLVDYKTDTVRAGGRLAEKYAIQLDFYAEAAALILKQQVKEKYLYLFSTNEVIKL</sequence>
<keyword evidence="2 13" id="KW-0547">Nucleotide-binding</keyword>
<dbReference type="InterPro" id="IPR038726">
    <property type="entry name" value="PDDEXK_AddAB-type"/>
</dbReference>
<dbReference type="STRING" id="146817.SAMN04488502_11331"/>
<comment type="cofactor">
    <cofactor evidence="13">
        <name>Mg(2+)</name>
        <dbReference type="ChEBI" id="CHEBI:18420"/>
    </cofactor>
</comment>
<dbReference type="GO" id="GO:0005829">
    <property type="term" value="C:cytosol"/>
    <property type="evidence" value="ECO:0007669"/>
    <property type="project" value="TreeGrafter"/>
</dbReference>
<dbReference type="InterPro" id="IPR027417">
    <property type="entry name" value="P-loop_NTPase"/>
</dbReference>
<dbReference type="GO" id="GO:0008408">
    <property type="term" value="F:3'-5' exonuclease activity"/>
    <property type="evidence" value="ECO:0007669"/>
    <property type="project" value="UniProtKB-UniRule"/>
</dbReference>
<dbReference type="InterPro" id="IPR011604">
    <property type="entry name" value="PDDEXK-like_dom_sf"/>
</dbReference>
<evidence type="ECO:0000256" key="1">
    <source>
        <dbReference type="ARBA" id="ARBA00022722"/>
    </source>
</evidence>
<dbReference type="InterPro" id="IPR000212">
    <property type="entry name" value="DNA_helicase_UvrD/REP"/>
</dbReference>
<dbReference type="Gene3D" id="1.10.274.50">
    <property type="match status" value="1"/>
</dbReference>
<reference evidence="17 18" key="1">
    <citation type="submission" date="2016-10" db="EMBL/GenBank/DDBJ databases">
        <authorList>
            <person name="de Groot N.N."/>
        </authorList>
    </citation>
    <scope>NUCLEOTIDE SEQUENCE [LARGE SCALE GENOMIC DNA]</scope>
    <source>
        <strain evidence="17 18">DSM 1736</strain>
    </source>
</reference>
<dbReference type="InterPro" id="IPR011335">
    <property type="entry name" value="Restrct_endonuc-II-like"/>
</dbReference>
<keyword evidence="7 13" id="KW-0067">ATP-binding</keyword>
<protein>
    <recommendedName>
        <fullName evidence="13">ATP-dependent helicase/nuclease subunit A</fullName>
        <ecNumber evidence="13">3.1.-.-</ecNumber>
        <ecNumber evidence="13">5.6.2.4</ecNumber>
    </recommendedName>
    <alternativeName>
        <fullName evidence="13">ATP-dependent helicase/nuclease AddA</fullName>
    </alternativeName>
    <alternativeName>
        <fullName evidence="13">DNA 3'-5' helicase AddA</fullName>
    </alternativeName>
</protein>
<dbReference type="Gene3D" id="3.40.50.300">
    <property type="entry name" value="P-loop containing nucleotide triphosphate hydrolases"/>
    <property type="match status" value="4"/>
</dbReference>